<evidence type="ECO:0000256" key="1">
    <source>
        <dbReference type="ARBA" id="ARBA00004123"/>
    </source>
</evidence>
<dbReference type="GO" id="GO:0005634">
    <property type="term" value="C:nucleus"/>
    <property type="evidence" value="ECO:0007669"/>
    <property type="project" value="UniProtKB-SubCell"/>
</dbReference>
<dbReference type="AlphaFoldDB" id="A0A6G0ZNC0"/>
<accession>A0A6G0ZNC0</accession>
<keyword evidence="5" id="KW-1185">Reference proteome</keyword>
<feature type="region of interest" description="Disordered" evidence="2">
    <location>
        <begin position="69"/>
        <end position="112"/>
    </location>
</feature>
<dbReference type="PROSITE" id="PS51293">
    <property type="entry name" value="SANT"/>
    <property type="match status" value="1"/>
</dbReference>
<dbReference type="InterPro" id="IPR009057">
    <property type="entry name" value="Homeodomain-like_sf"/>
</dbReference>
<feature type="domain" description="SANT" evidence="3">
    <location>
        <begin position="8"/>
        <end position="43"/>
    </location>
</feature>
<dbReference type="Gene3D" id="1.20.58.1880">
    <property type="match status" value="1"/>
</dbReference>
<protein>
    <submittedName>
        <fullName evidence="4">REST corepressor 1-like isoform X2</fullName>
    </submittedName>
</protein>
<dbReference type="InterPro" id="IPR017884">
    <property type="entry name" value="SANT_dom"/>
</dbReference>
<evidence type="ECO:0000313" key="4">
    <source>
        <dbReference type="EMBL" id="KAF0772693.1"/>
    </source>
</evidence>
<name>A0A6G0ZNC0_APHCR</name>
<sequence length="112" mass="12627">MPVKPVLGMHRYGKNFKAISEAMGTKTQSNLKTFYVHYRKRYSLDTILKKYEAEQNSIIELSDDEDEQVIRKDESSSTITRQSTPSSLASGTRLISNLTLNSKTHQTTAAAK</sequence>
<dbReference type="Proteomes" id="UP000478052">
    <property type="component" value="Unassembled WGS sequence"/>
</dbReference>
<gene>
    <name evidence="4" type="ORF">FWK35_00007855</name>
</gene>
<evidence type="ECO:0000259" key="3">
    <source>
        <dbReference type="PROSITE" id="PS51293"/>
    </source>
</evidence>
<evidence type="ECO:0000313" key="5">
    <source>
        <dbReference type="Proteomes" id="UP000478052"/>
    </source>
</evidence>
<comment type="subcellular location">
    <subcellularLocation>
        <location evidence="1">Nucleus</location>
    </subcellularLocation>
</comment>
<dbReference type="SUPFAM" id="SSF46689">
    <property type="entry name" value="Homeodomain-like"/>
    <property type="match status" value="1"/>
</dbReference>
<proteinExistence type="predicted"/>
<dbReference type="EMBL" id="VUJU01000145">
    <property type="protein sequence ID" value="KAF0772693.1"/>
    <property type="molecule type" value="Genomic_DNA"/>
</dbReference>
<evidence type="ECO:0000256" key="2">
    <source>
        <dbReference type="SAM" id="MobiDB-lite"/>
    </source>
</evidence>
<comment type="caution">
    <text evidence="4">The sequence shown here is derived from an EMBL/GenBank/DDBJ whole genome shotgun (WGS) entry which is preliminary data.</text>
</comment>
<reference evidence="4 5" key="1">
    <citation type="submission" date="2019-08" db="EMBL/GenBank/DDBJ databases">
        <title>Whole genome of Aphis craccivora.</title>
        <authorList>
            <person name="Voronova N.V."/>
            <person name="Shulinski R.S."/>
            <person name="Bandarenka Y.V."/>
            <person name="Zhorov D.G."/>
            <person name="Warner D."/>
        </authorList>
    </citation>
    <scope>NUCLEOTIDE SEQUENCE [LARGE SCALE GENOMIC DNA]</scope>
    <source>
        <strain evidence="4">180601</strain>
        <tissue evidence="4">Whole Body</tissue>
    </source>
</reference>
<dbReference type="OrthoDB" id="10064338at2759"/>
<organism evidence="4 5">
    <name type="scientific">Aphis craccivora</name>
    <name type="common">Cowpea aphid</name>
    <dbReference type="NCBI Taxonomy" id="307492"/>
    <lineage>
        <taxon>Eukaryota</taxon>
        <taxon>Metazoa</taxon>
        <taxon>Ecdysozoa</taxon>
        <taxon>Arthropoda</taxon>
        <taxon>Hexapoda</taxon>
        <taxon>Insecta</taxon>
        <taxon>Pterygota</taxon>
        <taxon>Neoptera</taxon>
        <taxon>Paraneoptera</taxon>
        <taxon>Hemiptera</taxon>
        <taxon>Sternorrhyncha</taxon>
        <taxon>Aphidomorpha</taxon>
        <taxon>Aphidoidea</taxon>
        <taxon>Aphididae</taxon>
        <taxon>Aphidini</taxon>
        <taxon>Aphis</taxon>
        <taxon>Aphis</taxon>
    </lineage>
</organism>
<feature type="compositionally biased region" description="Polar residues" evidence="2">
    <location>
        <begin position="76"/>
        <end position="112"/>
    </location>
</feature>